<dbReference type="AlphaFoldDB" id="A0A024GT06"/>
<evidence type="ECO:0000256" key="1">
    <source>
        <dbReference type="SAM" id="MobiDB-lite"/>
    </source>
</evidence>
<sequence>MIHKISHREASSTKSIPKANSKRRVSTCDVKPLRLVYMAKYRIILLEIEKSWHDLVICAHQSGYSGQLQLVRKITLWRSFHRCFLREKIRGRDVGVIPGCR</sequence>
<keyword evidence="3" id="KW-1185">Reference proteome</keyword>
<dbReference type="InParanoid" id="A0A024GT06"/>
<comment type="caution">
    <text evidence="2">The sequence shown here is derived from an EMBL/GenBank/DDBJ whole genome shotgun (WGS) entry which is preliminary data.</text>
</comment>
<reference evidence="2 3" key="1">
    <citation type="submission" date="2012-05" db="EMBL/GenBank/DDBJ databases">
        <title>Recombination and specialization in a pathogen metapopulation.</title>
        <authorList>
            <person name="Gardiner A."/>
            <person name="Kemen E."/>
            <person name="Schultz-Larsen T."/>
            <person name="MacLean D."/>
            <person name="Van Oosterhout C."/>
            <person name="Jones J.D.G."/>
        </authorList>
    </citation>
    <scope>NUCLEOTIDE SEQUENCE [LARGE SCALE GENOMIC DNA]</scope>
    <source>
        <strain evidence="2 3">Ac Nc2</strain>
    </source>
</reference>
<name>A0A024GT06_9STRA</name>
<organism evidence="2 3">
    <name type="scientific">Albugo candida</name>
    <dbReference type="NCBI Taxonomy" id="65357"/>
    <lineage>
        <taxon>Eukaryota</taxon>
        <taxon>Sar</taxon>
        <taxon>Stramenopiles</taxon>
        <taxon>Oomycota</taxon>
        <taxon>Peronosporomycetes</taxon>
        <taxon>Albuginales</taxon>
        <taxon>Albuginaceae</taxon>
        <taxon>Albugo</taxon>
    </lineage>
</organism>
<feature type="region of interest" description="Disordered" evidence="1">
    <location>
        <begin position="1"/>
        <end position="25"/>
    </location>
</feature>
<dbReference type="Proteomes" id="UP000053237">
    <property type="component" value="Unassembled WGS sequence"/>
</dbReference>
<evidence type="ECO:0000313" key="2">
    <source>
        <dbReference type="EMBL" id="CCI49464.1"/>
    </source>
</evidence>
<proteinExistence type="predicted"/>
<evidence type="ECO:0000313" key="3">
    <source>
        <dbReference type="Proteomes" id="UP000053237"/>
    </source>
</evidence>
<gene>
    <name evidence="2" type="ORF">BN9_107800</name>
</gene>
<dbReference type="EMBL" id="CAIX01000299">
    <property type="protein sequence ID" value="CCI49464.1"/>
    <property type="molecule type" value="Genomic_DNA"/>
</dbReference>
<protein>
    <submittedName>
        <fullName evidence="2">Uncharacterized protein</fullName>
    </submittedName>
</protein>
<accession>A0A024GT06</accession>